<evidence type="ECO:0000313" key="1">
    <source>
        <dbReference type="EMBL" id="SDD46091.1"/>
    </source>
</evidence>
<gene>
    <name evidence="1" type="ORF">SAMN04487779_100858</name>
</gene>
<name>A0A1G6UXV4_9PROT</name>
<keyword evidence="2" id="KW-1185">Reference proteome</keyword>
<reference evidence="1 2" key="1">
    <citation type="submission" date="2016-10" db="EMBL/GenBank/DDBJ databases">
        <authorList>
            <person name="de Groot N.N."/>
        </authorList>
    </citation>
    <scope>NUCLEOTIDE SEQUENCE [LARGE SCALE GENOMIC DNA]</scope>
    <source>
        <strain evidence="1 2">CPCC 100156</strain>
    </source>
</reference>
<protein>
    <submittedName>
        <fullName evidence="1">Uncharacterized protein</fullName>
    </submittedName>
</protein>
<evidence type="ECO:0000313" key="2">
    <source>
        <dbReference type="Proteomes" id="UP000198925"/>
    </source>
</evidence>
<sequence>MPRMVTLRCVPTVPERLHPRRGARAPRLVMLAMLLALAGCATDPSAEYLGGLGDPVRGAALYAPRNLGDTSRWAGQPAEAAVAAEQVEFLTQELATNPRYAPEVNPAVLQSLQTAQAEMRGYLGIAPGADPQMVITGLRRAATALREGSRARAEAALASPAFAAGPAGTLQRLSTMPRLPRTAEAAGMVASEFDRLERRR</sequence>
<organism evidence="1 2">
    <name type="scientific">Belnapia rosea</name>
    <dbReference type="NCBI Taxonomy" id="938405"/>
    <lineage>
        <taxon>Bacteria</taxon>
        <taxon>Pseudomonadati</taxon>
        <taxon>Pseudomonadota</taxon>
        <taxon>Alphaproteobacteria</taxon>
        <taxon>Acetobacterales</taxon>
        <taxon>Roseomonadaceae</taxon>
        <taxon>Belnapia</taxon>
    </lineage>
</organism>
<accession>A0A1G6UXV4</accession>
<dbReference type="Proteomes" id="UP000198925">
    <property type="component" value="Unassembled WGS sequence"/>
</dbReference>
<proteinExistence type="predicted"/>
<dbReference type="AlphaFoldDB" id="A0A1G6UXV4"/>
<dbReference type="EMBL" id="FMZX01000008">
    <property type="protein sequence ID" value="SDD46091.1"/>
    <property type="molecule type" value="Genomic_DNA"/>
</dbReference>